<dbReference type="STRING" id="295108.HT99x_02498"/>
<evidence type="ECO:0000313" key="3">
    <source>
        <dbReference type="EMBL" id="MCS5711710.1"/>
    </source>
</evidence>
<dbReference type="InterPro" id="IPR051082">
    <property type="entry name" value="Pentapeptide-BTB/POZ_domain"/>
</dbReference>
<dbReference type="EMBL" id="LKAJ02000001">
    <property type="protein sequence ID" value="MCS5711710.1"/>
    <property type="molecule type" value="Genomic_DNA"/>
</dbReference>
<keyword evidence="1" id="KW-0472">Membrane</keyword>
<name>A0A0Q9YRT2_9GAMM</name>
<sequence length="243" mass="27472">MTPETDLYQIFTQKLGFKLRLKQFAKERGIELTIAIVGLFIGIATVLVSNKIGVHQEILQASRMTDSYFNGVAELFARGMDENQRINLIIIARTEAIIEDLNQIKKPDKLASIITFVSHLKPKLFYREDDGESKRDKYIFLSDINLEGAYLRNINLEKSRLANSNLRKADLGGTNLKDTNAKRVNFEKANLDRVNFTNADLHGANFYKASIKEAIFTNANLEGAIWVNGKRCEPGSIGECHFK</sequence>
<keyword evidence="1" id="KW-0812">Transmembrane</keyword>
<feature type="transmembrane region" description="Helical" evidence="1">
    <location>
        <begin position="29"/>
        <end position="48"/>
    </location>
</feature>
<evidence type="ECO:0000256" key="1">
    <source>
        <dbReference type="SAM" id="Phobius"/>
    </source>
</evidence>
<comment type="caution">
    <text evidence="2">The sequence shown here is derived from an EMBL/GenBank/DDBJ whole genome shotgun (WGS) entry which is preliminary data.</text>
</comment>
<accession>A0A0Q9YRT2</accession>
<dbReference type="SUPFAM" id="SSF141571">
    <property type="entry name" value="Pentapeptide repeat-like"/>
    <property type="match status" value="1"/>
</dbReference>
<gene>
    <name evidence="3" type="ORF">HT99x_009705</name>
    <name evidence="2" type="ORF">HT99x_02498</name>
</gene>
<dbReference type="Proteomes" id="UP000051497">
    <property type="component" value="Unassembled WGS sequence"/>
</dbReference>
<reference evidence="3" key="2">
    <citation type="journal article" date="2016" name="Genome Announc.">
        <title>Draft Genome Sequences of Two Novel Amoeba-Resistant Intranuclear Bacteria, 'Candidatus Berkiella cookevillensis' and 'Candidatus Berkiella aquae'.</title>
        <authorList>
            <person name="Mehari Y.T."/>
            <person name="Arivett B.A."/>
            <person name="Farone A.L."/>
            <person name="Gunderson J.H."/>
            <person name="Farone M.B."/>
        </authorList>
    </citation>
    <scope>NUCLEOTIDE SEQUENCE</scope>
    <source>
        <strain evidence="3">HT99</strain>
    </source>
</reference>
<dbReference type="Gene3D" id="2.160.20.80">
    <property type="entry name" value="E3 ubiquitin-protein ligase SopA"/>
    <property type="match status" value="1"/>
</dbReference>
<keyword evidence="1" id="KW-1133">Transmembrane helix</keyword>
<keyword evidence="4" id="KW-1185">Reference proteome</keyword>
<dbReference type="PANTHER" id="PTHR14136:SF17">
    <property type="entry name" value="BTB_POZ DOMAIN-CONTAINING PROTEIN KCTD9"/>
    <property type="match status" value="1"/>
</dbReference>
<protein>
    <submittedName>
        <fullName evidence="3">Pentapeptide repeat-containing protein</fullName>
    </submittedName>
    <submittedName>
        <fullName evidence="2">Pentapeptide repeats (8 copies)</fullName>
    </submittedName>
</protein>
<reference evidence="2" key="1">
    <citation type="submission" date="2015-09" db="EMBL/GenBank/DDBJ databases">
        <title>Draft Genome Sequences of Two Novel Amoeba-resistant Intranuclear Bacteria, Candidatus Berkiella cookevillensis and Candidatus Berkiella aquae.</title>
        <authorList>
            <person name="Mehari Y.T."/>
            <person name="Arivett B.A."/>
            <person name="Farone A.L."/>
            <person name="Gunderson J.H."/>
            <person name="Farone M.B."/>
        </authorList>
    </citation>
    <scope>NUCLEOTIDE SEQUENCE [LARGE SCALE GENOMIC DNA]</scope>
    <source>
        <strain evidence="2">HT99</strain>
    </source>
</reference>
<evidence type="ECO:0000313" key="4">
    <source>
        <dbReference type="Proteomes" id="UP000051497"/>
    </source>
</evidence>
<dbReference type="PANTHER" id="PTHR14136">
    <property type="entry name" value="BTB_POZ DOMAIN-CONTAINING PROTEIN KCTD9"/>
    <property type="match status" value="1"/>
</dbReference>
<dbReference type="EMBL" id="LKAJ01000012">
    <property type="protein sequence ID" value="KRG20402.1"/>
    <property type="molecule type" value="Genomic_DNA"/>
</dbReference>
<dbReference type="RefSeq" id="WP_075067112.1">
    <property type="nucleotide sequence ID" value="NZ_LKAJ02000001.1"/>
</dbReference>
<dbReference type="InterPro" id="IPR001646">
    <property type="entry name" value="5peptide_repeat"/>
</dbReference>
<dbReference type="OrthoDB" id="7304622at2"/>
<proteinExistence type="predicted"/>
<organism evidence="2">
    <name type="scientific">Candidatus Berkiella aquae</name>
    <dbReference type="NCBI Taxonomy" id="295108"/>
    <lineage>
        <taxon>Bacteria</taxon>
        <taxon>Pseudomonadati</taxon>
        <taxon>Pseudomonadota</taxon>
        <taxon>Gammaproteobacteria</taxon>
        <taxon>Candidatus Berkiellales</taxon>
        <taxon>Candidatus Berkiellaceae</taxon>
        <taxon>Candidatus Berkiella</taxon>
    </lineage>
</organism>
<evidence type="ECO:0000313" key="2">
    <source>
        <dbReference type="EMBL" id="KRG20402.1"/>
    </source>
</evidence>
<reference evidence="3" key="3">
    <citation type="submission" date="2021-06" db="EMBL/GenBank/DDBJ databases">
        <title>Genomic Description and Analysis of Intracellular Bacteria, Candidatus Berkiella cookevillensis and Candidatus Berkiella aquae.</title>
        <authorList>
            <person name="Kidane D.T."/>
            <person name="Mehari Y.T."/>
            <person name="Rice F.C."/>
            <person name="Arivett B.A."/>
            <person name="Farone A.L."/>
            <person name="Berk S.G."/>
            <person name="Farone M.B."/>
        </authorList>
    </citation>
    <scope>NUCLEOTIDE SEQUENCE</scope>
    <source>
        <strain evidence="3">HT99</strain>
    </source>
</reference>
<dbReference type="AlphaFoldDB" id="A0A0Q9YRT2"/>
<dbReference type="Pfam" id="PF13599">
    <property type="entry name" value="Pentapeptide_4"/>
    <property type="match status" value="1"/>
</dbReference>